<dbReference type="AlphaFoldDB" id="E7DQE5"/>
<proteinExistence type="predicted"/>
<sequence>MKKLIGEIQQIKCPAVAFALRAKAPRYIGCAKNIIDTVQQRAERGFPP</sequence>
<evidence type="ECO:0000313" key="1">
    <source>
        <dbReference type="EMBL" id="ADO19303.1"/>
    </source>
</evidence>
<protein>
    <submittedName>
        <fullName evidence="1">Uncharacterized protein</fullName>
    </submittedName>
</protein>
<dbReference type="EMBL" id="HQ291167">
    <property type="protein sequence ID" value="ADO19303.1"/>
    <property type="molecule type" value="Genomic_DNA"/>
</dbReference>
<organism evidence="1">
    <name type="scientific">Nostoc flagelliforme str. Sunitezuoqi</name>
    <dbReference type="NCBI Taxonomy" id="676037"/>
    <lineage>
        <taxon>Bacteria</taxon>
        <taxon>Bacillati</taxon>
        <taxon>Cyanobacteriota</taxon>
        <taxon>Cyanophyceae</taxon>
        <taxon>Nostocales</taxon>
        <taxon>Nostocaceae</taxon>
        <taxon>Nostoc</taxon>
    </lineage>
</organism>
<gene>
    <name evidence="1" type="ORF">Nfla_9501</name>
</gene>
<name>E7DQE5_9NOSO</name>
<reference evidence="1" key="1">
    <citation type="journal article" date="2011" name="Acta Physiol. Plant.">
        <title>An investigation on the genetic background of Nostoc flagelliforme by similarity analysis of its partial genomic DNA and phylogenetic comparison of deduced related species.</title>
        <authorList>
            <person name="Gao X."/>
            <person name="Liu K."/>
            <person name="Qiu B.S."/>
        </authorList>
    </citation>
    <scope>NUCLEOTIDE SEQUENCE</scope>
    <source>
        <strain evidence="1">Sunitezuoqi</strain>
    </source>
</reference>
<accession>E7DQE5</accession>